<evidence type="ECO:0000256" key="1">
    <source>
        <dbReference type="ARBA" id="ARBA00000824"/>
    </source>
</evidence>
<keyword evidence="9" id="KW-0963">Cytoplasm</keyword>
<dbReference type="RefSeq" id="WP_100278053.1">
    <property type="nucleotide sequence ID" value="NZ_CP018799.1"/>
</dbReference>
<dbReference type="UniPathway" id="UPA00120">
    <property type="reaction ID" value="UER00203"/>
</dbReference>
<feature type="site" description="Essential for prephenate dehydratase activity" evidence="19">
    <location>
        <position position="281"/>
    </location>
</feature>
<comment type="pathway">
    <text evidence="4">Amino-acid biosynthesis; L-phenylalanine biosynthesis; phenylpyruvate from prephenate: step 1/1.</text>
</comment>
<dbReference type="SUPFAM" id="SSF55021">
    <property type="entry name" value="ACT-like"/>
    <property type="match status" value="1"/>
</dbReference>
<evidence type="ECO:0000256" key="16">
    <source>
        <dbReference type="ARBA" id="ARBA00031175"/>
    </source>
</evidence>
<evidence type="ECO:0000256" key="5">
    <source>
        <dbReference type="ARBA" id="ARBA00004817"/>
    </source>
</evidence>
<dbReference type="KEGG" id="maes:Ga0123461_1852"/>
<keyword evidence="10" id="KW-0028">Amino-acid biosynthesis</keyword>
<sequence length="383" mass="42049">MGDLEEKLNKLRVAIDAVDDEVLDLIRKRAQLAAQVGEAKQNKGNAPFYVPSREASIIRRLLARNAVAAEASHETKVSDEAIHGIYREIIGACLALEHPMTIAYLGPEGTFSHTAATRQFGATPKYLPCSSLELVFDEVEAGRATYGVVPVENAFEGAVTPTLDLFADMERDVFICAEVQLSIHHHLFTYADSLDEIEVVLSHPQPLGQCRNWLASHLPNAQMMDSSSTIRAAQIVEDAKTHGSGSLDWKKCAVIGPYSIVDQSELPLVQRNIEDYHDNTTRFYVIGQHDSPASGEDKTSLVMSIKDEPGVLHNLISSFAGRGIGLTRIESRPSKKKLWEYVFFVDVQGHRDDTSVAEAIAEIQAKPGGFIKVLGSYPVSKPL</sequence>
<dbReference type="UniPathway" id="UPA00121">
    <property type="reaction ID" value="UER00345"/>
</dbReference>
<comment type="catalytic activity">
    <reaction evidence="1">
        <text>chorismate = prephenate</text>
        <dbReference type="Rhea" id="RHEA:13897"/>
        <dbReference type="ChEBI" id="CHEBI:29748"/>
        <dbReference type="ChEBI" id="CHEBI:29934"/>
        <dbReference type="EC" id="5.4.99.5"/>
    </reaction>
</comment>
<evidence type="ECO:0000256" key="18">
    <source>
        <dbReference type="ARBA" id="ARBA00047848"/>
    </source>
</evidence>
<dbReference type="NCBIfam" id="NF008865">
    <property type="entry name" value="PRK11898.1"/>
    <property type="match status" value="1"/>
</dbReference>
<dbReference type="InterPro" id="IPR018528">
    <property type="entry name" value="Preph_deHydtase_CS"/>
</dbReference>
<dbReference type="InterPro" id="IPR001086">
    <property type="entry name" value="Preph_deHydtase"/>
</dbReference>
<dbReference type="GO" id="GO:0046417">
    <property type="term" value="P:chorismate metabolic process"/>
    <property type="evidence" value="ECO:0007669"/>
    <property type="project" value="InterPro"/>
</dbReference>
<dbReference type="Proteomes" id="UP000231701">
    <property type="component" value="Chromosome"/>
</dbReference>
<accession>A0A2K8L5K1</accession>
<feature type="domain" description="Prephenate dehydratase" evidence="21">
    <location>
        <begin position="101"/>
        <end position="288"/>
    </location>
</feature>
<dbReference type="GO" id="GO:0004664">
    <property type="term" value="F:prephenate dehydratase activity"/>
    <property type="evidence" value="ECO:0007669"/>
    <property type="project" value="UniProtKB-EC"/>
</dbReference>
<dbReference type="CDD" id="cd04905">
    <property type="entry name" value="ACT_CM-PDT"/>
    <property type="match status" value="1"/>
</dbReference>
<protein>
    <recommendedName>
        <fullName evidence="8">Bifunctional chorismate mutase/prephenate dehydratase</fullName>
        <ecNumber evidence="7">4.2.1.51</ecNumber>
        <ecNumber evidence="6">5.4.99.5</ecNumber>
    </recommendedName>
    <alternativeName>
        <fullName evidence="17">Chorismate mutase-prephenate dehydratase</fullName>
    </alternativeName>
    <alternativeName>
        <fullName evidence="16">p-protein</fullName>
    </alternativeName>
</protein>
<dbReference type="OrthoDB" id="9802281at2"/>
<evidence type="ECO:0000256" key="9">
    <source>
        <dbReference type="ARBA" id="ARBA00022490"/>
    </source>
</evidence>
<dbReference type="SUPFAM" id="SSF48600">
    <property type="entry name" value="Chorismate mutase II"/>
    <property type="match status" value="1"/>
</dbReference>
<keyword evidence="11" id="KW-0057">Aromatic amino acid biosynthesis</keyword>
<dbReference type="PIRSF" id="PIRSF001500">
    <property type="entry name" value="Chor_mut_pdt_Ppr"/>
    <property type="match status" value="1"/>
</dbReference>
<feature type="domain" description="Chorismate mutase" evidence="20">
    <location>
        <begin position="2"/>
        <end position="101"/>
    </location>
</feature>
<dbReference type="EC" id="5.4.99.5" evidence="6"/>
<dbReference type="GO" id="GO:0005737">
    <property type="term" value="C:cytoplasm"/>
    <property type="evidence" value="ECO:0007669"/>
    <property type="project" value="UniProtKB-SubCell"/>
</dbReference>
<dbReference type="PANTHER" id="PTHR21022">
    <property type="entry name" value="PREPHENATE DEHYDRATASE P PROTEIN"/>
    <property type="match status" value="1"/>
</dbReference>
<dbReference type="Gene3D" id="3.40.190.10">
    <property type="entry name" value="Periplasmic binding protein-like II"/>
    <property type="match status" value="2"/>
</dbReference>
<comment type="catalytic activity">
    <reaction evidence="18">
        <text>prephenate + H(+) = 3-phenylpyruvate + CO2 + H2O</text>
        <dbReference type="Rhea" id="RHEA:21648"/>
        <dbReference type="ChEBI" id="CHEBI:15377"/>
        <dbReference type="ChEBI" id="CHEBI:15378"/>
        <dbReference type="ChEBI" id="CHEBI:16526"/>
        <dbReference type="ChEBI" id="CHEBI:18005"/>
        <dbReference type="ChEBI" id="CHEBI:29934"/>
        <dbReference type="EC" id="4.2.1.51"/>
    </reaction>
</comment>
<dbReference type="Pfam" id="PF00800">
    <property type="entry name" value="PDT"/>
    <property type="match status" value="1"/>
</dbReference>
<evidence type="ECO:0000313" key="23">
    <source>
        <dbReference type="EMBL" id="ATX80264.1"/>
    </source>
</evidence>
<evidence type="ECO:0000256" key="11">
    <source>
        <dbReference type="ARBA" id="ARBA00023141"/>
    </source>
</evidence>
<evidence type="ECO:0000259" key="20">
    <source>
        <dbReference type="PROSITE" id="PS51168"/>
    </source>
</evidence>
<dbReference type="InterPro" id="IPR002912">
    <property type="entry name" value="ACT_dom"/>
</dbReference>
<evidence type="ECO:0000256" key="14">
    <source>
        <dbReference type="ARBA" id="ARBA00023239"/>
    </source>
</evidence>
<keyword evidence="13 23" id="KW-0413">Isomerase</keyword>
<reference evidence="23 24" key="1">
    <citation type="submission" date="2016-12" db="EMBL/GenBank/DDBJ databases">
        <title>Isolation and genomic insights into novel planktonic Zetaproteobacteria from stratified waters of the Chesapeake Bay.</title>
        <authorList>
            <person name="McAllister S.M."/>
            <person name="Kato S."/>
            <person name="Chan C.S."/>
            <person name="Chiu B.K."/>
            <person name="Field E.K."/>
        </authorList>
    </citation>
    <scope>NUCLEOTIDE SEQUENCE [LARGE SCALE GENOMIC DNA]</scope>
    <source>
        <strain evidence="23 24">CP-5</strain>
    </source>
</reference>
<keyword evidence="14 23" id="KW-0456">Lyase</keyword>
<dbReference type="PANTHER" id="PTHR21022:SF19">
    <property type="entry name" value="PREPHENATE DEHYDRATASE-RELATED"/>
    <property type="match status" value="1"/>
</dbReference>
<dbReference type="InterPro" id="IPR036263">
    <property type="entry name" value="Chorismate_II_sf"/>
</dbReference>
<comment type="pathway">
    <text evidence="5">Metabolic intermediate biosynthesis; prephenate biosynthesis; prephenate from chorismate: step 1/1.</text>
</comment>
<evidence type="ECO:0000256" key="13">
    <source>
        <dbReference type="ARBA" id="ARBA00023235"/>
    </source>
</evidence>
<dbReference type="GO" id="GO:0004106">
    <property type="term" value="F:chorismate mutase activity"/>
    <property type="evidence" value="ECO:0007669"/>
    <property type="project" value="UniProtKB-EC"/>
</dbReference>
<organism evidence="23 24">
    <name type="scientific">Mariprofundus aestuarium</name>
    <dbReference type="NCBI Taxonomy" id="1921086"/>
    <lineage>
        <taxon>Bacteria</taxon>
        <taxon>Pseudomonadati</taxon>
        <taxon>Pseudomonadota</taxon>
        <taxon>Candidatius Mariprofundia</taxon>
        <taxon>Mariprofundales</taxon>
        <taxon>Mariprofundaceae</taxon>
        <taxon>Mariprofundus</taxon>
    </lineage>
</organism>
<evidence type="ECO:0000259" key="22">
    <source>
        <dbReference type="PROSITE" id="PS51671"/>
    </source>
</evidence>
<proteinExistence type="predicted"/>
<dbReference type="Gene3D" id="1.20.59.10">
    <property type="entry name" value="Chorismate mutase"/>
    <property type="match status" value="1"/>
</dbReference>
<evidence type="ECO:0000256" key="8">
    <source>
        <dbReference type="ARBA" id="ARBA00014401"/>
    </source>
</evidence>
<dbReference type="SUPFAM" id="SSF53850">
    <property type="entry name" value="Periplasmic binding protein-like II"/>
    <property type="match status" value="1"/>
</dbReference>
<evidence type="ECO:0000256" key="19">
    <source>
        <dbReference type="PIRSR" id="PIRSR001500-2"/>
    </source>
</evidence>
<dbReference type="FunFam" id="3.40.190.10:FF:000029">
    <property type="entry name" value="Chorismate mutase/Prephenate dehydratase"/>
    <property type="match status" value="1"/>
</dbReference>
<dbReference type="InterPro" id="IPR002701">
    <property type="entry name" value="CM_II_prokaryot"/>
</dbReference>
<evidence type="ECO:0000256" key="12">
    <source>
        <dbReference type="ARBA" id="ARBA00023222"/>
    </source>
</evidence>
<comment type="function">
    <text evidence="2">Catalyzes the Claisen rearrangement of chorismate to prephenate and the decarboxylation/dehydration of prephenate to phenylpyruvate.</text>
</comment>
<dbReference type="InterPro" id="IPR036979">
    <property type="entry name" value="CM_dom_sf"/>
</dbReference>
<comment type="subcellular location">
    <subcellularLocation>
        <location evidence="3">Cytoplasm</location>
    </subcellularLocation>
</comment>
<dbReference type="InterPro" id="IPR008242">
    <property type="entry name" value="Chor_mutase/pphenate_deHydtase"/>
</dbReference>
<gene>
    <name evidence="23" type="ORF">Ga0123461_1852</name>
</gene>
<keyword evidence="24" id="KW-1185">Reference proteome</keyword>
<evidence type="ECO:0000256" key="4">
    <source>
        <dbReference type="ARBA" id="ARBA00004741"/>
    </source>
</evidence>
<dbReference type="PROSITE" id="PS00858">
    <property type="entry name" value="PREPHENATE_DEHYDR_2"/>
    <property type="match status" value="1"/>
</dbReference>
<dbReference type="GO" id="GO:0009094">
    <property type="term" value="P:L-phenylalanine biosynthetic process"/>
    <property type="evidence" value="ECO:0007669"/>
    <property type="project" value="UniProtKB-UniPathway"/>
</dbReference>
<evidence type="ECO:0000256" key="17">
    <source>
        <dbReference type="ARBA" id="ARBA00031520"/>
    </source>
</evidence>
<evidence type="ECO:0000256" key="15">
    <source>
        <dbReference type="ARBA" id="ARBA00023268"/>
    </source>
</evidence>
<evidence type="ECO:0000256" key="2">
    <source>
        <dbReference type="ARBA" id="ARBA00002364"/>
    </source>
</evidence>
<dbReference type="PROSITE" id="PS51671">
    <property type="entry name" value="ACT"/>
    <property type="match status" value="1"/>
</dbReference>
<dbReference type="PROSITE" id="PS51168">
    <property type="entry name" value="CHORISMATE_MUT_2"/>
    <property type="match status" value="1"/>
</dbReference>
<evidence type="ECO:0000259" key="21">
    <source>
        <dbReference type="PROSITE" id="PS51171"/>
    </source>
</evidence>
<dbReference type="Pfam" id="PF01842">
    <property type="entry name" value="ACT"/>
    <property type="match status" value="1"/>
</dbReference>
<dbReference type="Gene3D" id="3.30.70.260">
    <property type="match status" value="1"/>
</dbReference>
<evidence type="ECO:0000256" key="7">
    <source>
        <dbReference type="ARBA" id="ARBA00013147"/>
    </source>
</evidence>
<dbReference type="SMART" id="SM00830">
    <property type="entry name" value="CM_2"/>
    <property type="match status" value="1"/>
</dbReference>
<keyword evidence="12" id="KW-0584">Phenylalanine biosynthesis</keyword>
<name>A0A2K8L5K1_MARES</name>
<dbReference type="PROSITE" id="PS51171">
    <property type="entry name" value="PREPHENATE_DEHYDR_3"/>
    <property type="match status" value="1"/>
</dbReference>
<evidence type="ECO:0000256" key="6">
    <source>
        <dbReference type="ARBA" id="ARBA00012404"/>
    </source>
</evidence>
<dbReference type="CDD" id="cd13630">
    <property type="entry name" value="PBP2_PDT_1"/>
    <property type="match status" value="1"/>
</dbReference>
<dbReference type="Pfam" id="PF01817">
    <property type="entry name" value="CM_2"/>
    <property type="match status" value="1"/>
</dbReference>
<evidence type="ECO:0000256" key="10">
    <source>
        <dbReference type="ARBA" id="ARBA00022605"/>
    </source>
</evidence>
<dbReference type="EC" id="4.2.1.51" evidence="7"/>
<dbReference type="InterPro" id="IPR045865">
    <property type="entry name" value="ACT-like_dom_sf"/>
</dbReference>
<dbReference type="AlphaFoldDB" id="A0A2K8L5K1"/>
<evidence type="ECO:0000256" key="3">
    <source>
        <dbReference type="ARBA" id="ARBA00004496"/>
    </source>
</evidence>
<feature type="domain" description="ACT" evidence="22">
    <location>
        <begin position="300"/>
        <end position="378"/>
    </location>
</feature>
<evidence type="ECO:0000313" key="24">
    <source>
        <dbReference type="Proteomes" id="UP000231701"/>
    </source>
</evidence>
<keyword evidence="15" id="KW-0511">Multifunctional enzyme</keyword>
<dbReference type="FunFam" id="3.30.70.260:FF:000012">
    <property type="entry name" value="Prephenate dehydratase"/>
    <property type="match status" value="1"/>
</dbReference>
<dbReference type="EMBL" id="CP018799">
    <property type="protein sequence ID" value="ATX80264.1"/>
    <property type="molecule type" value="Genomic_DNA"/>
</dbReference>